<dbReference type="InterPro" id="IPR038212">
    <property type="entry name" value="TF_EnY2_sf"/>
</dbReference>
<keyword evidence="1" id="KW-0805">Transcription regulation</keyword>
<keyword evidence="1" id="KW-0539">Nucleus</keyword>
<evidence type="ECO:0000313" key="3">
    <source>
        <dbReference type="Proteomes" id="UP000283269"/>
    </source>
</evidence>
<evidence type="ECO:0000313" key="2">
    <source>
        <dbReference type="EMBL" id="PPQ90495.1"/>
    </source>
</evidence>
<gene>
    <name evidence="1" type="primary">SUS1</name>
    <name evidence="2" type="ORF">CVT25_014778</name>
</gene>
<keyword evidence="1" id="KW-0813">Transport</keyword>
<comment type="subcellular location">
    <subcellularLocation>
        <location evidence="1">Nucleus</location>
        <location evidence="1">Nucleoplasm</location>
    </subcellularLocation>
    <subcellularLocation>
        <location evidence="1">Cytoplasm</location>
        <location evidence="1">P-body</location>
    </subcellularLocation>
</comment>
<dbReference type="GO" id="GO:0071819">
    <property type="term" value="C:DUBm complex"/>
    <property type="evidence" value="ECO:0007669"/>
    <property type="project" value="UniProtKB-UniRule"/>
</dbReference>
<keyword evidence="1" id="KW-0804">Transcription</keyword>
<dbReference type="GO" id="GO:0006406">
    <property type="term" value="P:mRNA export from nucleus"/>
    <property type="evidence" value="ECO:0007669"/>
    <property type="project" value="UniProtKB-UniRule"/>
</dbReference>
<dbReference type="GO" id="GO:0005654">
    <property type="term" value="C:nucleoplasm"/>
    <property type="evidence" value="ECO:0007669"/>
    <property type="project" value="UniProtKB-SubCell"/>
</dbReference>
<dbReference type="InterPro" id="IPR018783">
    <property type="entry name" value="TF_ENY2"/>
</dbReference>
<dbReference type="GO" id="GO:0006325">
    <property type="term" value="P:chromatin organization"/>
    <property type="evidence" value="ECO:0007669"/>
    <property type="project" value="UniProtKB-KW"/>
</dbReference>
<keyword evidence="1" id="KW-0509">mRNA transport</keyword>
<sequence>MPPADISALYAQVRRRLIESGEWDQLRAVMHAKLNETGWCDDVHHRSKEAAKNIEPLSFRSLHAKVAPQAETSIPLAVKRELSSLIRQHIEKQFE</sequence>
<dbReference type="Gene3D" id="1.10.246.140">
    <property type="match status" value="1"/>
</dbReference>
<dbReference type="GO" id="GO:0000932">
    <property type="term" value="C:P-body"/>
    <property type="evidence" value="ECO:0007669"/>
    <property type="project" value="UniProtKB-SubCell"/>
</dbReference>
<dbReference type="Proteomes" id="UP000283269">
    <property type="component" value="Unassembled WGS sequence"/>
</dbReference>
<keyword evidence="1" id="KW-0811">Translocation</keyword>
<dbReference type="GO" id="GO:0015031">
    <property type="term" value="P:protein transport"/>
    <property type="evidence" value="ECO:0007669"/>
    <property type="project" value="UniProtKB-KW"/>
</dbReference>
<dbReference type="GO" id="GO:0005643">
    <property type="term" value="C:nuclear pore"/>
    <property type="evidence" value="ECO:0007669"/>
    <property type="project" value="UniProtKB-UniRule"/>
</dbReference>
<dbReference type="AlphaFoldDB" id="A0A409XIA1"/>
<dbReference type="GO" id="GO:0003713">
    <property type="term" value="F:transcription coactivator activity"/>
    <property type="evidence" value="ECO:0007669"/>
    <property type="project" value="UniProtKB-UniRule"/>
</dbReference>
<evidence type="ECO:0000256" key="1">
    <source>
        <dbReference type="HAMAP-Rule" id="MF_03046"/>
    </source>
</evidence>
<dbReference type="OrthoDB" id="6221744at2759"/>
<comment type="subunit">
    <text evidence="1">Component of the nuclear pore complex (NPC)-associated TREX-2 complex (transcription and export complex 2), composed of at least SUS1, SAC3, THP1, SEM1, and CDC31. TREX-2 contains 2 SUS1 chains. The TREX-2 complex interacts with the nucleoporin NUP1. Component of the 1.8 MDa SAGA transcription coactivator-HAT complex. SAGA is built of 5 distinct domains with specialized functions. Within the SAGA complex, SUS1, SGF11, SGF73 and UBP8 form an additional subcomplex of SAGA called the DUB module (deubiquitination module). Interacts directly with THP1, SAC3, SGF11, and with the RNA polymerase II.</text>
</comment>
<reference evidence="2 3" key="1">
    <citation type="journal article" date="2018" name="Evol. Lett.">
        <title>Horizontal gene cluster transfer increased hallucinogenic mushroom diversity.</title>
        <authorList>
            <person name="Reynolds H.T."/>
            <person name="Vijayakumar V."/>
            <person name="Gluck-Thaler E."/>
            <person name="Korotkin H.B."/>
            <person name="Matheny P.B."/>
            <person name="Slot J.C."/>
        </authorList>
    </citation>
    <scope>NUCLEOTIDE SEQUENCE [LARGE SCALE GENOMIC DNA]</scope>
    <source>
        <strain evidence="2 3">2631</strain>
    </source>
</reference>
<dbReference type="STRING" id="93625.A0A409XIA1"/>
<dbReference type="GO" id="GO:0070390">
    <property type="term" value="C:transcription export complex 2"/>
    <property type="evidence" value="ECO:0007669"/>
    <property type="project" value="UniProtKB-UniRule"/>
</dbReference>
<accession>A0A409XIA1</accession>
<comment type="similarity">
    <text evidence="1">Belongs to the ENY2 family.</text>
</comment>
<keyword evidence="1" id="KW-0010">Activator</keyword>
<keyword evidence="1" id="KW-0156">Chromatin regulator</keyword>
<dbReference type="InParanoid" id="A0A409XIA1"/>
<dbReference type="PANTHER" id="PTHR12514">
    <property type="entry name" value="ENHANCER OF YELLOW 2 TRANSCRIPTION FACTOR"/>
    <property type="match status" value="1"/>
</dbReference>
<dbReference type="GO" id="GO:0000124">
    <property type="term" value="C:SAGA complex"/>
    <property type="evidence" value="ECO:0007669"/>
    <property type="project" value="UniProtKB-UniRule"/>
</dbReference>
<proteinExistence type="inferred from homology"/>
<comment type="caution">
    <text evidence="2">The sequence shown here is derived from an EMBL/GenBank/DDBJ whole genome shotgun (WGS) entry which is preliminary data.</text>
</comment>
<organism evidence="2 3">
    <name type="scientific">Psilocybe cyanescens</name>
    <dbReference type="NCBI Taxonomy" id="93625"/>
    <lineage>
        <taxon>Eukaryota</taxon>
        <taxon>Fungi</taxon>
        <taxon>Dikarya</taxon>
        <taxon>Basidiomycota</taxon>
        <taxon>Agaricomycotina</taxon>
        <taxon>Agaricomycetes</taxon>
        <taxon>Agaricomycetidae</taxon>
        <taxon>Agaricales</taxon>
        <taxon>Agaricineae</taxon>
        <taxon>Strophariaceae</taxon>
        <taxon>Psilocybe</taxon>
    </lineage>
</organism>
<comment type="function">
    <text evidence="1">Involved in mRNA export coupled transcription activation by association with both the TREX-2 and the SAGA complexes. At the promoters, SAGA is required for recruitment of the basal transcription machinery. It influences RNA polymerase II transcriptional activity through different activities such as TBP interaction and promoter selectivity, interaction with transcription activators, and chromatin modification through histone acetylation and deubiquitination. Within the SAGA complex, participates to a subcomplex required for deubiquitination of H2B and for the maintenance of steady-state H3 methylation levels. The TREX-2 complex functions in docking export-competent ribonucleoprotein particles (mRNPs) to the nuclear entrance of the nuclear pore complex (nuclear basket). TREX-2 participates in mRNA export and accurate chromatin positioning in the nucleus by tethering genes to the nuclear periphery. May also be involved in cytoplasmic mRNA decay by interaction with components of P-bodies.</text>
</comment>
<dbReference type="Pfam" id="PF10163">
    <property type="entry name" value="EnY2"/>
    <property type="match status" value="1"/>
</dbReference>
<keyword evidence="3" id="KW-1185">Reference proteome</keyword>
<dbReference type="EMBL" id="NHYD01001631">
    <property type="protein sequence ID" value="PPQ90495.1"/>
    <property type="molecule type" value="Genomic_DNA"/>
</dbReference>
<keyword evidence="1" id="KW-0963">Cytoplasm</keyword>
<protein>
    <recommendedName>
        <fullName evidence="1">Transcription and mRNA export factor SUS1</fullName>
    </recommendedName>
</protein>
<name>A0A409XIA1_PSICY</name>
<keyword evidence="1" id="KW-0653">Protein transport</keyword>
<dbReference type="GO" id="GO:0006368">
    <property type="term" value="P:transcription elongation by RNA polymerase II"/>
    <property type="evidence" value="ECO:0007669"/>
    <property type="project" value="UniProtKB-UniRule"/>
</dbReference>
<dbReference type="HAMAP" id="MF_03046">
    <property type="entry name" value="ENY2_Sus1"/>
    <property type="match status" value="1"/>
</dbReference>